<dbReference type="Pfam" id="PF00994">
    <property type="entry name" value="MoCF_biosynth"/>
    <property type="match status" value="1"/>
</dbReference>
<reference evidence="2" key="1">
    <citation type="submission" date="2019-05" db="EMBL/GenBank/DDBJ databases">
        <title>Isolation and characterization of methanogens from the cold seep sediment at Four-Way Closure Ridge.</title>
        <authorList>
            <person name="You Y.-T."/>
            <person name="Chen S.-C."/>
            <person name="Zhang W.-L."/>
            <person name="Lai M.-C."/>
        </authorList>
    </citation>
    <scope>NUCLEOTIDE SEQUENCE</scope>
    <source>
        <strain evidence="2">FWC-SCC3</strain>
    </source>
</reference>
<evidence type="ECO:0000259" key="1">
    <source>
        <dbReference type="SMART" id="SM00852"/>
    </source>
</evidence>
<dbReference type="SMART" id="SM00852">
    <property type="entry name" value="MoCF_biosynth"/>
    <property type="match status" value="1"/>
</dbReference>
<dbReference type="InterPro" id="IPR012245">
    <property type="entry name" value="MoaB"/>
</dbReference>
<proteinExistence type="predicted"/>
<evidence type="ECO:0000313" key="3">
    <source>
        <dbReference type="Proteomes" id="UP001168423"/>
    </source>
</evidence>
<dbReference type="RefSeq" id="WP_301676375.1">
    <property type="nucleotide sequence ID" value="NZ_VCYI01000002.1"/>
</dbReference>
<dbReference type="SUPFAM" id="SSF53218">
    <property type="entry name" value="Molybdenum cofactor biosynthesis proteins"/>
    <property type="match status" value="1"/>
</dbReference>
<evidence type="ECO:0000313" key="2">
    <source>
        <dbReference type="EMBL" id="MDN7011762.1"/>
    </source>
</evidence>
<organism evidence="2 3">
    <name type="scientific">Methanoculleus methanifontis</name>
    <dbReference type="NCBI Taxonomy" id="2584086"/>
    <lineage>
        <taxon>Archaea</taxon>
        <taxon>Methanobacteriati</taxon>
        <taxon>Methanobacteriota</taxon>
        <taxon>Stenosarchaea group</taxon>
        <taxon>Methanomicrobia</taxon>
        <taxon>Methanomicrobiales</taxon>
        <taxon>Methanomicrobiaceae</taxon>
        <taxon>Methanoculleus</taxon>
    </lineage>
</organism>
<dbReference type="Gene3D" id="3.40.980.10">
    <property type="entry name" value="MoaB/Mog-like domain"/>
    <property type="match status" value="1"/>
</dbReference>
<dbReference type="Proteomes" id="UP001168423">
    <property type="component" value="Unassembled WGS sequence"/>
</dbReference>
<sequence>MDSSHLKPLTVTGAIITVSSTRKPETDTSGKTLIDLLSAAEIEVTHYAVVPDDQERISAEVRVALSHANCVIVTGGTGLTSDDVTIEAVAPLLEKTIDGFGELFRLKSYDEIGTAAILSRAIAGVVGGRVVFCIPGSTKAVTLAAREIIIPEIRHILTHAGAGQR</sequence>
<comment type="caution">
    <text evidence="2">The sequence shown here is derived from an EMBL/GenBank/DDBJ whole genome shotgun (WGS) entry which is preliminary data.</text>
</comment>
<protein>
    <submittedName>
        <fullName evidence="2">MogA/MoaB family molybdenum cofactor biosynthesis protein</fullName>
    </submittedName>
</protein>
<dbReference type="PANTHER" id="PTHR43232">
    <property type="entry name" value="MOLYBDENUM COFACTOR BIOSYNTHESIS PROTEIN B"/>
    <property type="match status" value="1"/>
</dbReference>
<keyword evidence="3" id="KW-1185">Reference proteome</keyword>
<gene>
    <name evidence="2" type="ORF">FGW20_01640</name>
</gene>
<feature type="domain" description="MoaB/Mog" evidence="1">
    <location>
        <begin position="14"/>
        <end position="156"/>
    </location>
</feature>
<dbReference type="EMBL" id="VCYI01000002">
    <property type="protein sequence ID" value="MDN7011762.1"/>
    <property type="molecule type" value="Genomic_DNA"/>
</dbReference>
<accession>A0ABT8M0X1</accession>
<dbReference type="CDD" id="cd00886">
    <property type="entry name" value="MogA_MoaB"/>
    <property type="match status" value="1"/>
</dbReference>
<dbReference type="NCBIfam" id="TIGR00177">
    <property type="entry name" value="molyb_syn"/>
    <property type="match status" value="1"/>
</dbReference>
<name>A0ABT8M0X1_9EURY</name>
<dbReference type="InterPro" id="IPR036425">
    <property type="entry name" value="MoaB/Mog-like_dom_sf"/>
</dbReference>
<dbReference type="InterPro" id="IPR001453">
    <property type="entry name" value="MoaB/Mog_dom"/>
</dbReference>
<dbReference type="PIRSF" id="PIRSF006443">
    <property type="entry name" value="MoaB"/>
    <property type="match status" value="1"/>
</dbReference>
<dbReference type="PANTHER" id="PTHR43232:SF2">
    <property type="entry name" value="MOLYBDENUM COFACTOR BIOSYNTHESIS PROTEIN B"/>
    <property type="match status" value="1"/>
</dbReference>